<evidence type="ECO:0000313" key="2">
    <source>
        <dbReference type="EMBL" id="PYC68364.1"/>
    </source>
</evidence>
<dbReference type="InterPro" id="IPR043993">
    <property type="entry name" value="T4SS_pilin"/>
</dbReference>
<dbReference type="AlphaFoldDB" id="A0A2V4MYF0"/>
<keyword evidence="1" id="KW-0472">Membrane</keyword>
<feature type="transmembrane region" description="Helical" evidence="1">
    <location>
        <begin position="58"/>
        <end position="83"/>
    </location>
</feature>
<dbReference type="Pfam" id="PF18895">
    <property type="entry name" value="T4SS_pilin"/>
    <property type="match status" value="1"/>
</dbReference>
<organism evidence="2 3">
    <name type="scientific">Streptomyces tateyamensis</name>
    <dbReference type="NCBI Taxonomy" id="565073"/>
    <lineage>
        <taxon>Bacteria</taxon>
        <taxon>Bacillati</taxon>
        <taxon>Actinomycetota</taxon>
        <taxon>Actinomycetes</taxon>
        <taxon>Kitasatosporales</taxon>
        <taxon>Streptomycetaceae</taxon>
        <taxon>Streptomyces</taxon>
    </lineage>
</organism>
<evidence type="ECO:0000313" key="3">
    <source>
        <dbReference type="Proteomes" id="UP000248039"/>
    </source>
</evidence>
<reference evidence="2 3" key="1">
    <citation type="submission" date="2018-03" db="EMBL/GenBank/DDBJ databases">
        <title>Bioinformatic expansion and discovery of thiopeptide antibiotics.</title>
        <authorList>
            <person name="Schwalen C.J."/>
            <person name="Hudson G.A."/>
            <person name="Mitchell D.A."/>
        </authorList>
    </citation>
    <scope>NUCLEOTIDE SEQUENCE [LARGE SCALE GENOMIC DNA]</scope>
    <source>
        <strain evidence="2 3">ATCC 21389</strain>
    </source>
</reference>
<keyword evidence="1" id="KW-0812">Transmembrane</keyword>
<dbReference type="OrthoDB" id="4566527at2"/>
<evidence type="ECO:0000256" key="1">
    <source>
        <dbReference type="SAM" id="Phobius"/>
    </source>
</evidence>
<dbReference type="Proteomes" id="UP000248039">
    <property type="component" value="Unassembled WGS sequence"/>
</dbReference>
<gene>
    <name evidence="2" type="ORF">C7C46_29195</name>
</gene>
<accession>A0A2V4MYF0</accession>
<keyword evidence="1" id="KW-1133">Transmembrane helix</keyword>
<dbReference type="EMBL" id="PYBW01000139">
    <property type="protein sequence ID" value="PYC68364.1"/>
    <property type="molecule type" value="Genomic_DNA"/>
</dbReference>
<proteinExistence type="predicted"/>
<name>A0A2V4MYF0_9ACTN</name>
<protein>
    <submittedName>
        <fullName evidence="2">Uncharacterized protein</fullName>
    </submittedName>
</protein>
<comment type="caution">
    <text evidence="2">The sequence shown here is derived from an EMBL/GenBank/DDBJ whole genome shotgun (WGS) entry which is preliminary data.</text>
</comment>
<sequence length="125" mass="12675">MPCRAFTPPSRRPPRFPAALLTALALTALVVVGAVQPATAQPAYLAAPPTIDQVLANITAWITGIVAAIATTFLTVGGLRYLLAGGDPGEVMKAKGALKGAGIGYMIAIMAPVILDVLKGLVGAK</sequence>
<feature type="transmembrane region" description="Helical" evidence="1">
    <location>
        <begin position="103"/>
        <end position="122"/>
    </location>
</feature>
<keyword evidence="3" id="KW-1185">Reference proteome</keyword>